<dbReference type="PROSITE" id="PS00687">
    <property type="entry name" value="ALDEHYDE_DEHYDR_GLU"/>
    <property type="match status" value="1"/>
</dbReference>
<name>A0A930Y2F3_9GAMM</name>
<evidence type="ECO:0000256" key="4">
    <source>
        <dbReference type="RuleBase" id="RU003345"/>
    </source>
</evidence>
<evidence type="ECO:0000256" key="1">
    <source>
        <dbReference type="ARBA" id="ARBA00009986"/>
    </source>
</evidence>
<evidence type="ECO:0000313" key="6">
    <source>
        <dbReference type="EMBL" id="MBF2734831.1"/>
    </source>
</evidence>
<dbReference type="FunFam" id="3.40.605.10:FF:000007">
    <property type="entry name" value="NAD/NADP-dependent betaine aldehyde dehydrogenase"/>
    <property type="match status" value="1"/>
</dbReference>
<gene>
    <name evidence="6" type="ORF">ISN26_01885</name>
</gene>
<dbReference type="AlphaFoldDB" id="A0A930Y2F3"/>
<reference evidence="6" key="1">
    <citation type="submission" date="2020-10" db="EMBL/GenBank/DDBJ databases">
        <title>An improved Amphimedon queenslandica hologenome assembly reveals how three proteobacterial symbionts can extend the metabolic phenotypic of their marine sponge host.</title>
        <authorList>
            <person name="Degnan B."/>
            <person name="Degnan S."/>
            <person name="Xiang X."/>
        </authorList>
    </citation>
    <scope>NUCLEOTIDE SEQUENCE</scope>
    <source>
        <strain evidence="6">AqS2</strain>
    </source>
</reference>
<organism evidence="6 7">
    <name type="scientific">Candidatus Amphirhobacter heronislandensis</name>
    <dbReference type="NCBI Taxonomy" id="1732024"/>
    <lineage>
        <taxon>Bacteria</taxon>
        <taxon>Pseudomonadati</taxon>
        <taxon>Pseudomonadota</taxon>
        <taxon>Gammaproteobacteria</taxon>
        <taxon>Candidatus Tethybacterales</taxon>
        <taxon>Candidatus Tethybacteraceae</taxon>
        <taxon>Candidatus Amphirhobacter</taxon>
    </lineage>
</organism>
<evidence type="ECO:0000313" key="7">
    <source>
        <dbReference type="Proteomes" id="UP000604381"/>
    </source>
</evidence>
<dbReference type="FunFam" id="3.40.309.10:FF:000012">
    <property type="entry name" value="Betaine aldehyde dehydrogenase"/>
    <property type="match status" value="1"/>
</dbReference>
<feature type="active site" evidence="3">
    <location>
        <position position="245"/>
    </location>
</feature>
<comment type="caution">
    <text evidence="6">The sequence shown here is derived from an EMBL/GenBank/DDBJ whole genome shotgun (WGS) entry which is preliminary data.</text>
</comment>
<dbReference type="InterPro" id="IPR016161">
    <property type="entry name" value="Ald_DH/histidinol_DH"/>
</dbReference>
<keyword evidence="2 4" id="KW-0560">Oxidoreductase</keyword>
<dbReference type="Gene3D" id="3.40.309.10">
    <property type="entry name" value="Aldehyde Dehydrogenase, Chain A, domain 2"/>
    <property type="match status" value="1"/>
</dbReference>
<accession>A0A930Y2F3</accession>
<dbReference type="PANTHER" id="PTHR11699">
    <property type="entry name" value="ALDEHYDE DEHYDROGENASE-RELATED"/>
    <property type="match status" value="1"/>
</dbReference>
<evidence type="ECO:0000259" key="5">
    <source>
        <dbReference type="Pfam" id="PF00171"/>
    </source>
</evidence>
<feature type="domain" description="Aldehyde dehydrogenase" evidence="5">
    <location>
        <begin position="14"/>
        <end position="465"/>
    </location>
</feature>
<dbReference type="InterPro" id="IPR015590">
    <property type="entry name" value="Aldehyde_DH_dom"/>
</dbReference>
<evidence type="ECO:0000256" key="3">
    <source>
        <dbReference type="PROSITE-ProRule" id="PRU10007"/>
    </source>
</evidence>
<dbReference type="InterPro" id="IPR029510">
    <property type="entry name" value="Ald_DH_CS_GLU"/>
</dbReference>
<dbReference type="InterPro" id="IPR016163">
    <property type="entry name" value="Ald_DH_C"/>
</dbReference>
<dbReference type="Proteomes" id="UP000604381">
    <property type="component" value="Unassembled WGS sequence"/>
</dbReference>
<evidence type="ECO:0000256" key="2">
    <source>
        <dbReference type="ARBA" id="ARBA00023002"/>
    </source>
</evidence>
<dbReference type="GO" id="GO:0016620">
    <property type="term" value="F:oxidoreductase activity, acting on the aldehyde or oxo group of donors, NAD or NADP as acceptor"/>
    <property type="evidence" value="ECO:0007669"/>
    <property type="project" value="InterPro"/>
</dbReference>
<dbReference type="InterPro" id="IPR016162">
    <property type="entry name" value="Ald_DH_N"/>
</dbReference>
<dbReference type="Gene3D" id="3.40.605.10">
    <property type="entry name" value="Aldehyde Dehydrogenase, Chain A, domain 1"/>
    <property type="match status" value="1"/>
</dbReference>
<sequence>MFIDGRFTDGGVAERIVRKSPAHGVEVASWPAGDERSVNKAVAAARRAFASGAWSRLHCAQRAAVMRKAADLVEANLEKFALVEALETGKPIMQARAEMGGVVNLWHYAAGACRTIRGESYNNLGENLFGLTIRQPVGVVGAIIPWNFPLIVLSERLPFILAAGCTAVIKPAEQTSGTALMLAEVLAKAGLPAGTVNIVTGTGPDAGQPLLDHRDVDMISFTGSTEVGRKVLAGAARNIKHVGLELGGKNPFVVFADADLKAAADAAAFSMCFNAGQCCVSASRLIVHKSVEAPFTRMLAKLLRSIKIGDTLSPKTQIGAIFERAHMDKIMGYVNNADAKIVAGGKRAGPRRGMFIEPTLITGAKRAAPICREEVFGPVMTVHGFSTYEQAVRLANDTRYGLSATIWSRDASSCLRAYRDIDAGRIWINTVMEDGPETPLGGCKESGVGREAGVMGIEAYTEVKTANINLGERERWLG</sequence>
<keyword evidence="7" id="KW-1185">Reference proteome</keyword>
<comment type="similarity">
    <text evidence="1 4">Belongs to the aldehyde dehydrogenase family.</text>
</comment>
<dbReference type="Pfam" id="PF00171">
    <property type="entry name" value="Aldedh"/>
    <property type="match status" value="1"/>
</dbReference>
<protein>
    <submittedName>
        <fullName evidence="6">Aldehyde dehydrogenase family protein</fullName>
    </submittedName>
</protein>
<dbReference type="SUPFAM" id="SSF53720">
    <property type="entry name" value="ALDH-like"/>
    <property type="match status" value="1"/>
</dbReference>
<proteinExistence type="inferred from homology"/>
<dbReference type="EMBL" id="JADHEI010000028">
    <property type="protein sequence ID" value="MBF2734831.1"/>
    <property type="molecule type" value="Genomic_DNA"/>
</dbReference>